<dbReference type="RefSeq" id="WP_187715914.1">
    <property type="nucleotide sequence ID" value="NZ_BAABJC010000001.1"/>
</dbReference>
<feature type="transmembrane region" description="Helical" evidence="1">
    <location>
        <begin position="105"/>
        <end position="123"/>
    </location>
</feature>
<dbReference type="EMBL" id="CP060780">
    <property type="protein sequence ID" value="QNP44493.1"/>
    <property type="molecule type" value="Genomic_DNA"/>
</dbReference>
<evidence type="ECO:0000256" key="1">
    <source>
        <dbReference type="SAM" id="Phobius"/>
    </source>
</evidence>
<sequence>MEAVTDIVAGSRWSRWRIVMWGTATFLLLLPAIAMQFTSEVDWDARDFVIMGVMLASACAVCELAARASSNGAYRTAAGIAVGTALLTAWTNLAVGMIGSESNPYNLVFAGVLGIALVGAIVARFEASGMARAMIAAGLAQAAAGAFGLTADVRGALFSMGFSGLWLLSALTFRVAARQLAASSKLV</sequence>
<keyword evidence="1" id="KW-0472">Membrane</keyword>
<keyword evidence="3" id="KW-1185">Reference proteome</keyword>
<keyword evidence="1" id="KW-1133">Transmembrane helix</keyword>
<evidence type="ECO:0000313" key="3">
    <source>
        <dbReference type="Proteomes" id="UP000516134"/>
    </source>
</evidence>
<protein>
    <recommendedName>
        <fullName evidence="4">DUF308 domain-containing protein</fullName>
    </recommendedName>
</protein>
<feature type="transmembrane region" description="Helical" evidence="1">
    <location>
        <begin position="78"/>
        <end position="99"/>
    </location>
</feature>
<evidence type="ECO:0008006" key="4">
    <source>
        <dbReference type="Google" id="ProtNLM"/>
    </source>
</evidence>
<proteinExistence type="predicted"/>
<feature type="transmembrane region" description="Helical" evidence="1">
    <location>
        <begin position="48"/>
        <end position="66"/>
    </location>
</feature>
<reference evidence="2 3" key="1">
    <citation type="submission" date="2020-08" db="EMBL/GenBank/DDBJ databases">
        <title>Genome sequence of Sphingomonas daechungensis KACC 18115T.</title>
        <authorList>
            <person name="Hyun D.-W."/>
            <person name="Bae J.-W."/>
        </authorList>
    </citation>
    <scope>NUCLEOTIDE SEQUENCE [LARGE SCALE GENOMIC DNA]</scope>
    <source>
        <strain evidence="2 3">KACC 18115</strain>
    </source>
</reference>
<accession>A0ABX6TA21</accession>
<name>A0ABX6TA21_9SPHN</name>
<evidence type="ECO:0000313" key="2">
    <source>
        <dbReference type="EMBL" id="QNP44493.1"/>
    </source>
</evidence>
<organism evidence="2 3">
    <name type="scientific">Sphingomonas daechungensis</name>
    <dbReference type="NCBI Taxonomy" id="1176646"/>
    <lineage>
        <taxon>Bacteria</taxon>
        <taxon>Pseudomonadati</taxon>
        <taxon>Pseudomonadota</taxon>
        <taxon>Alphaproteobacteria</taxon>
        <taxon>Sphingomonadales</taxon>
        <taxon>Sphingomonadaceae</taxon>
        <taxon>Sphingomonas</taxon>
    </lineage>
</organism>
<dbReference type="Proteomes" id="UP000516134">
    <property type="component" value="Chromosome"/>
</dbReference>
<feature type="transmembrane region" description="Helical" evidence="1">
    <location>
        <begin position="18"/>
        <end position="36"/>
    </location>
</feature>
<keyword evidence="1" id="KW-0812">Transmembrane</keyword>
<gene>
    <name evidence="2" type="ORF">H9L15_13205</name>
</gene>
<feature type="transmembrane region" description="Helical" evidence="1">
    <location>
        <begin position="156"/>
        <end position="177"/>
    </location>
</feature>
<feature type="transmembrane region" description="Helical" evidence="1">
    <location>
        <begin position="130"/>
        <end position="150"/>
    </location>
</feature>